<evidence type="ECO:0000313" key="1">
    <source>
        <dbReference type="EMBL" id="CCX15044.1"/>
    </source>
</evidence>
<organism evidence="1 2">
    <name type="scientific">Pyronema omphalodes (strain CBS 100304)</name>
    <name type="common">Pyronema confluens</name>
    <dbReference type="NCBI Taxonomy" id="1076935"/>
    <lineage>
        <taxon>Eukaryota</taxon>
        <taxon>Fungi</taxon>
        <taxon>Dikarya</taxon>
        <taxon>Ascomycota</taxon>
        <taxon>Pezizomycotina</taxon>
        <taxon>Pezizomycetes</taxon>
        <taxon>Pezizales</taxon>
        <taxon>Pyronemataceae</taxon>
        <taxon>Pyronema</taxon>
    </lineage>
</organism>
<reference evidence="1 2" key="1">
    <citation type="journal article" date="2013" name="PLoS Genet.">
        <title>The genome and development-dependent transcriptomes of Pyronema confluens: a window into fungal evolution.</title>
        <authorList>
            <person name="Traeger S."/>
            <person name="Altegoer F."/>
            <person name="Freitag M."/>
            <person name="Gabaldon T."/>
            <person name="Kempken F."/>
            <person name="Kumar A."/>
            <person name="Marcet-Houben M."/>
            <person name="Poggeler S."/>
            <person name="Stajich J.E."/>
            <person name="Nowrousian M."/>
        </authorList>
    </citation>
    <scope>NUCLEOTIDE SEQUENCE [LARGE SCALE GENOMIC DNA]</scope>
    <source>
        <strain evidence="2">CBS 100304</strain>
        <tissue evidence="1">Vegetative mycelium</tissue>
    </source>
</reference>
<accession>U4LGD3</accession>
<dbReference type="AlphaFoldDB" id="U4LGD3"/>
<evidence type="ECO:0000313" key="2">
    <source>
        <dbReference type="Proteomes" id="UP000018144"/>
    </source>
</evidence>
<sequence length="68" mass="7549">MNHDLSANTHRAGEFGRERGRRTVCSSTGCPHLIKLGTKNIGFTHSCLSTVTERCHIPQNAMYFLNSS</sequence>
<proteinExistence type="predicted"/>
<dbReference type="EMBL" id="HF936128">
    <property type="protein sequence ID" value="CCX15044.1"/>
    <property type="molecule type" value="Genomic_DNA"/>
</dbReference>
<dbReference type="Proteomes" id="UP000018144">
    <property type="component" value="Unassembled WGS sequence"/>
</dbReference>
<gene>
    <name evidence="1" type="ORF">PCON_01308</name>
</gene>
<keyword evidence="2" id="KW-1185">Reference proteome</keyword>
<protein>
    <submittedName>
        <fullName evidence="1">Uncharacterized protein</fullName>
    </submittedName>
</protein>
<name>U4LGD3_PYROM</name>